<dbReference type="Proteomes" id="UP000076584">
    <property type="component" value="Unassembled WGS sequence"/>
</dbReference>
<feature type="compositionally biased region" description="Low complexity" evidence="1">
    <location>
        <begin position="83"/>
        <end position="108"/>
    </location>
</feature>
<organism evidence="2 3">
    <name type="scientific">Colletotrichum incanum</name>
    <name type="common">Soybean anthracnose fungus</name>
    <dbReference type="NCBI Taxonomy" id="1573173"/>
    <lineage>
        <taxon>Eukaryota</taxon>
        <taxon>Fungi</taxon>
        <taxon>Dikarya</taxon>
        <taxon>Ascomycota</taxon>
        <taxon>Pezizomycotina</taxon>
        <taxon>Sordariomycetes</taxon>
        <taxon>Hypocreomycetidae</taxon>
        <taxon>Glomerellales</taxon>
        <taxon>Glomerellaceae</taxon>
        <taxon>Colletotrichum</taxon>
        <taxon>Colletotrichum spaethianum species complex</taxon>
    </lineage>
</organism>
<proteinExistence type="predicted"/>
<evidence type="ECO:0000313" key="2">
    <source>
        <dbReference type="EMBL" id="KZL86041.1"/>
    </source>
</evidence>
<gene>
    <name evidence="2" type="ORF">CI238_08047</name>
</gene>
<accession>A0A162NKH2</accession>
<evidence type="ECO:0000256" key="1">
    <source>
        <dbReference type="SAM" id="MobiDB-lite"/>
    </source>
</evidence>
<keyword evidence="3" id="KW-1185">Reference proteome</keyword>
<sequence length="285" mass="32263">MLSAQKPLTDRRPAPVTDPLGNIEQEIPTGIIDMNPSSLDMNQGMPRRALPPFALIRTPLRPRTSAEILAELSEIGQTPENIPMRPTTPTPYRRSQTPVVKSSPKSVLSVFKTPESNRTATRLRLVKMETSPASSDSKRSVDTEGDMRMRNGAWTSPEVARFHLREEVQAMVMQSVHNNFEFERGRFADEIREQLLTTIGEDVECLVHENFEAALVRALARPEDGETAAVQLVRERLGRMRDEGRVRVFCTPEMLNMLKRLVNLVDLEMRMEAWSLVEADESWIG</sequence>
<comment type="caution">
    <text evidence="2">The sequence shown here is derived from an EMBL/GenBank/DDBJ whole genome shotgun (WGS) entry which is preliminary data.</text>
</comment>
<feature type="region of interest" description="Disordered" evidence="1">
    <location>
        <begin position="1"/>
        <end position="25"/>
    </location>
</feature>
<name>A0A162NKH2_COLIC</name>
<feature type="region of interest" description="Disordered" evidence="1">
    <location>
        <begin position="79"/>
        <end position="108"/>
    </location>
</feature>
<evidence type="ECO:0000313" key="3">
    <source>
        <dbReference type="Proteomes" id="UP000076584"/>
    </source>
</evidence>
<reference evidence="2 3" key="1">
    <citation type="submission" date="2015-06" db="EMBL/GenBank/DDBJ databases">
        <title>Survival trade-offs in plant roots during colonization by closely related pathogenic and mutualistic fungi.</title>
        <authorList>
            <person name="Hacquard S."/>
            <person name="Kracher B."/>
            <person name="Hiruma K."/>
            <person name="Weinman A."/>
            <person name="Muench P."/>
            <person name="Garrido Oter R."/>
            <person name="Ver Loren van Themaat E."/>
            <person name="Dallerey J.-F."/>
            <person name="Damm U."/>
            <person name="Henrissat B."/>
            <person name="Lespinet O."/>
            <person name="Thon M."/>
            <person name="Kemen E."/>
            <person name="McHardy A.C."/>
            <person name="Schulze-Lefert P."/>
            <person name="O'Connell R.J."/>
        </authorList>
    </citation>
    <scope>NUCLEOTIDE SEQUENCE [LARGE SCALE GENOMIC DNA]</scope>
    <source>
        <strain evidence="2 3">MAFF 238704</strain>
    </source>
</reference>
<dbReference type="EMBL" id="LFIW01000536">
    <property type="protein sequence ID" value="KZL86041.1"/>
    <property type="molecule type" value="Genomic_DNA"/>
</dbReference>
<protein>
    <submittedName>
        <fullName evidence="2">Uncharacterized protein</fullName>
    </submittedName>
</protein>
<dbReference type="AlphaFoldDB" id="A0A162NKH2"/>
<dbReference type="OrthoDB" id="4848154at2759"/>